<organism evidence="1 2">
    <name type="scientific">Bradyrhizobium brasilense</name>
    <dbReference type="NCBI Taxonomy" id="1419277"/>
    <lineage>
        <taxon>Bacteria</taxon>
        <taxon>Pseudomonadati</taxon>
        <taxon>Pseudomonadota</taxon>
        <taxon>Alphaproteobacteria</taxon>
        <taxon>Hyphomicrobiales</taxon>
        <taxon>Nitrobacteraceae</taxon>
        <taxon>Bradyrhizobium</taxon>
    </lineage>
</organism>
<dbReference type="EMBL" id="CP121646">
    <property type="protein sequence ID" value="WFU60904.1"/>
    <property type="molecule type" value="Genomic_DNA"/>
</dbReference>
<protein>
    <submittedName>
        <fullName evidence="1">Uncharacterized protein</fullName>
    </submittedName>
</protein>
<gene>
    <name evidence="1" type="ORF">QA636_25545</name>
</gene>
<evidence type="ECO:0000313" key="1">
    <source>
        <dbReference type="EMBL" id="WFU60904.1"/>
    </source>
</evidence>
<sequence>MGYAAWCLARLDKTSNDVLLRYYGLVDTDHENFFFEKIAPLMLENAGDASPRLELAEQFYFGDLGNAIDHAALWRMAKMAEHAASLMTAQQYAARLLARAAATFAARSKSEFGYYCFDNLARFLTDPSRWETELLQELRQAASDLAPQ</sequence>
<accession>A0ABY8J887</accession>
<reference evidence="1 2" key="1">
    <citation type="submission" date="2023-04" db="EMBL/GenBank/DDBJ databases">
        <title>Australian commercial rhizobial inoculants.</title>
        <authorList>
            <person name="Kohlmeier M.G."/>
            <person name="O'Hara G.W."/>
            <person name="Colombi E."/>
            <person name="Ramsay J.P."/>
            <person name="Terpolilli J."/>
        </authorList>
    </citation>
    <scope>NUCLEOTIDE SEQUENCE [LARGE SCALE GENOMIC DNA]</scope>
    <source>
        <strain evidence="1 2">CB627</strain>
    </source>
</reference>
<keyword evidence="2" id="KW-1185">Reference proteome</keyword>
<proteinExistence type="predicted"/>
<name>A0ABY8J887_9BRAD</name>
<evidence type="ECO:0000313" key="2">
    <source>
        <dbReference type="Proteomes" id="UP001221546"/>
    </source>
</evidence>
<dbReference type="RefSeq" id="WP_141342101.1">
    <property type="nucleotide sequence ID" value="NZ_CP121646.1"/>
</dbReference>
<dbReference type="Proteomes" id="UP001221546">
    <property type="component" value="Chromosome"/>
</dbReference>